<dbReference type="EMBL" id="BAABHJ010000040">
    <property type="protein sequence ID" value="GAA4618856.1"/>
    <property type="molecule type" value="Genomic_DNA"/>
</dbReference>
<protein>
    <submittedName>
        <fullName evidence="1">Uncharacterized protein</fullName>
    </submittedName>
</protein>
<evidence type="ECO:0000313" key="1">
    <source>
        <dbReference type="EMBL" id="GAA4618856.1"/>
    </source>
</evidence>
<sequence>MTAPSTMDAPARLLDRHCQELVEDELTRLARRVPSLAEDHLGVVETALRQIIDRLLPVPRRAEAHPETLAALFDLEASYDRTLDGSRGLPKR</sequence>
<proteinExistence type="predicted"/>
<accession>A0ABP8U2G4</accession>
<name>A0ABP8U2G4_9ACTN</name>
<dbReference type="RefSeq" id="WP_345367046.1">
    <property type="nucleotide sequence ID" value="NZ_BAABHJ010000040.1"/>
</dbReference>
<gene>
    <name evidence="1" type="ORF">GCM10023195_85020</name>
</gene>
<reference evidence="2" key="1">
    <citation type="journal article" date="2019" name="Int. J. Syst. Evol. Microbiol.">
        <title>The Global Catalogue of Microorganisms (GCM) 10K type strain sequencing project: providing services to taxonomists for standard genome sequencing and annotation.</title>
        <authorList>
            <consortium name="The Broad Institute Genomics Platform"/>
            <consortium name="The Broad Institute Genome Sequencing Center for Infectious Disease"/>
            <person name="Wu L."/>
            <person name="Ma J."/>
        </authorList>
    </citation>
    <scope>NUCLEOTIDE SEQUENCE [LARGE SCALE GENOMIC DNA]</scope>
    <source>
        <strain evidence="2">JCM 17938</strain>
    </source>
</reference>
<dbReference type="Proteomes" id="UP001500212">
    <property type="component" value="Unassembled WGS sequence"/>
</dbReference>
<comment type="caution">
    <text evidence="1">The sequence shown here is derived from an EMBL/GenBank/DDBJ whole genome shotgun (WGS) entry which is preliminary data.</text>
</comment>
<organism evidence="1 2">
    <name type="scientific">Actinoallomurus liliacearum</name>
    <dbReference type="NCBI Taxonomy" id="1080073"/>
    <lineage>
        <taxon>Bacteria</taxon>
        <taxon>Bacillati</taxon>
        <taxon>Actinomycetota</taxon>
        <taxon>Actinomycetes</taxon>
        <taxon>Streptosporangiales</taxon>
        <taxon>Thermomonosporaceae</taxon>
        <taxon>Actinoallomurus</taxon>
    </lineage>
</organism>
<keyword evidence="2" id="KW-1185">Reference proteome</keyword>
<evidence type="ECO:0000313" key="2">
    <source>
        <dbReference type="Proteomes" id="UP001500212"/>
    </source>
</evidence>